<dbReference type="EMBL" id="JBHTIR010003876">
    <property type="protein sequence ID" value="MFD0855949.1"/>
    <property type="molecule type" value="Genomic_DNA"/>
</dbReference>
<accession>A0ABW3CQV1</accession>
<keyword evidence="3" id="KW-1185">Reference proteome</keyword>
<evidence type="ECO:0000313" key="3">
    <source>
        <dbReference type="Proteomes" id="UP001597083"/>
    </source>
</evidence>
<reference evidence="3" key="1">
    <citation type="journal article" date="2019" name="Int. J. Syst. Evol. Microbiol.">
        <title>The Global Catalogue of Microorganisms (GCM) 10K type strain sequencing project: providing services to taxonomists for standard genome sequencing and annotation.</title>
        <authorList>
            <consortium name="The Broad Institute Genomics Platform"/>
            <consortium name="The Broad Institute Genome Sequencing Center for Infectious Disease"/>
            <person name="Wu L."/>
            <person name="Ma J."/>
        </authorList>
    </citation>
    <scope>NUCLEOTIDE SEQUENCE [LARGE SCALE GENOMIC DNA]</scope>
    <source>
        <strain evidence="3">JCM 31696</strain>
    </source>
</reference>
<protein>
    <recommendedName>
        <fullName evidence="4">Phenylacetate--CoA ligase</fullName>
    </recommendedName>
</protein>
<evidence type="ECO:0008006" key="4">
    <source>
        <dbReference type="Google" id="ProtNLM"/>
    </source>
</evidence>
<name>A0ABW3CQV1_9ACTN</name>
<feature type="non-terminal residue" evidence="2">
    <location>
        <position position="1"/>
    </location>
</feature>
<dbReference type="Proteomes" id="UP001597083">
    <property type="component" value="Unassembled WGS sequence"/>
</dbReference>
<proteinExistence type="predicted"/>
<evidence type="ECO:0000313" key="2">
    <source>
        <dbReference type="EMBL" id="MFD0855949.1"/>
    </source>
</evidence>
<sequence length="281" mass="30382">AGVAEAAASVGPRGRMRLHSALESVEATTLITTPTGAMDFLARLHLEFLLDPLDLELEHILLVGEVPSPNTYRQLADEFEASVRELYADPYFGVAIAQRGPSDAVLAPVREGLLGLAPFDKDVLLDAPYSEGLAEVVVTPSWHSSLDGTTLRTGQAVRLGGGEAGVPAPAHTVGEHVLVRGRWLSLPKVTAALTRIDGVSQWDLRISREGTLDAAKLHITFNRDTLVKNPMWKSRIAQALYALTPVSIEVVIEEQVSEERRPGTVTDLRGHHLGQDRTQAS</sequence>
<feature type="compositionally biased region" description="Basic and acidic residues" evidence="1">
    <location>
        <begin position="259"/>
        <end position="275"/>
    </location>
</feature>
<gene>
    <name evidence="2" type="ORF">ACFQ07_27165</name>
</gene>
<feature type="region of interest" description="Disordered" evidence="1">
    <location>
        <begin position="259"/>
        <end position="281"/>
    </location>
</feature>
<evidence type="ECO:0000256" key="1">
    <source>
        <dbReference type="SAM" id="MobiDB-lite"/>
    </source>
</evidence>
<comment type="caution">
    <text evidence="2">The sequence shown here is derived from an EMBL/GenBank/DDBJ whole genome shotgun (WGS) entry which is preliminary data.</text>
</comment>
<organism evidence="2 3">
    <name type="scientific">Actinomadura adrarensis</name>
    <dbReference type="NCBI Taxonomy" id="1819600"/>
    <lineage>
        <taxon>Bacteria</taxon>
        <taxon>Bacillati</taxon>
        <taxon>Actinomycetota</taxon>
        <taxon>Actinomycetes</taxon>
        <taxon>Streptosporangiales</taxon>
        <taxon>Thermomonosporaceae</taxon>
        <taxon>Actinomadura</taxon>
    </lineage>
</organism>